<protein>
    <submittedName>
        <fullName evidence="9">Putative inner membrane protein</fullName>
    </submittedName>
</protein>
<dbReference type="Gene3D" id="3.40.980.20">
    <property type="entry name" value="Four-carbon acid sugar kinase, nucleotide binding domain"/>
    <property type="match status" value="1"/>
</dbReference>
<name>A0A017HI16_9RHOB</name>
<comment type="similarity">
    <text evidence="1">Belongs to the four-carbon acid sugar kinase family.</text>
</comment>
<dbReference type="InterPro" id="IPR042213">
    <property type="entry name" value="NBD_C_sf"/>
</dbReference>
<keyword evidence="10" id="KW-1185">Reference proteome</keyword>
<evidence type="ECO:0000256" key="2">
    <source>
        <dbReference type="ARBA" id="ARBA00022679"/>
    </source>
</evidence>
<dbReference type="EMBL" id="AOSK01000121">
    <property type="protein sequence ID" value="EYD74122.1"/>
    <property type="molecule type" value="Genomic_DNA"/>
</dbReference>
<keyword evidence="6" id="KW-0119">Carbohydrate metabolism</keyword>
<evidence type="ECO:0000256" key="5">
    <source>
        <dbReference type="ARBA" id="ARBA00022840"/>
    </source>
</evidence>
<evidence type="ECO:0000259" key="7">
    <source>
        <dbReference type="Pfam" id="PF07005"/>
    </source>
</evidence>
<evidence type="ECO:0000256" key="4">
    <source>
        <dbReference type="ARBA" id="ARBA00022777"/>
    </source>
</evidence>
<organism evidence="9 10">
    <name type="scientific">Rubellimicrobium mesophilum DSM 19309</name>
    <dbReference type="NCBI Taxonomy" id="442562"/>
    <lineage>
        <taxon>Bacteria</taxon>
        <taxon>Pseudomonadati</taxon>
        <taxon>Pseudomonadota</taxon>
        <taxon>Alphaproteobacteria</taxon>
        <taxon>Rhodobacterales</taxon>
        <taxon>Roseobacteraceae</taxon>
        <taxon>Rubellimicrobium</taxon>
    </lineage>
</organism>
<gene>
    <name evidence="9" type="ORF">Rumeso_04321</name>
</gene>
<keyword evidence="3" id="KW-0547">Nucleotide-binding</keyword>
<evidence type="ECO:0000256" key="1">
    <source>
        <dbReference type="ARBA" id="ARBA00005715"/>
    </source>
</evidence>
<feature type="domain" description="Four-carbon acid sugar kinase N-terminal" evidence="7">
    <location>
        <begin position="2"/>
        <end position="48"/>
    </location>
</feature>
<dbReference type="Proteomes" id="UP000019666">
    <property type="component" value="Unassembled WGS sequence"/>
</dbReference>
<dbReference type="STRING" id="442562.Rumeso_04321"/>
<dbReference type="AlphaFoldDB" id="A0A017HI16"/>
<dbReference type="Pfam" id="PF07005">
    <property type="entry name" value="SBD_N"/>
    <property type="match status" value="1"/>
</dbReference>
<evidence type="ECO:0000256" key="6">
    <source>
        <dbReference type="ARBA" id="ARBA00023277"/>
    </source>
</evidence>
<keyword evidence="2" id="KW-0808">Transferase</keyword>
<reference evidence="9 10" key="1">
    <citation type="submission" date="2013-02" db="EMBL/GenBank/DDBJ databases">
        <authorList>
            <person name="Fiebig A."/>
            <person name="Goeker M."/>
            <person name="Klenk H.-P.P."/>
        </authorList>
    </citation>
    <scope>NUCLEOTIDE SEQUENCE [LARGE SCALE GENOMIC DNA]</scope>
    <source>
        <strain evidence="9 10">DSM 19309</strain>
    </source>
</reference>
<feature type="domain" description="Four-carbon acid sugar kinase nucleotide binding" evidence="8">
    <location>
        <begin position="178"/>
        <end position="261"/>
    </location>
</feature>
<evidence type="ECO:0000313" key="9">
    <source>
        <dbReference type="EMBL" id="EYD74122.1"/>
    </source>
</evidence>
<dbReference type="SUPFAM" id="SSF142764">
    <property type="entry name" value="YgbK-like"/>
    <property type="match status" value="1"/>
</dbReference>
<dbReference type="InterPro" id="IPR037051">
    <property type="entry name" value="4-carb_acid_sugar_kinase_N_sf"/>
</dbReference>
<comment type="caution">
    <text evidence="9">The sequence shown here is derived from an EMBL/GenBank/DDBJ whole genome shotgun (WGS) entry which is preliminary data.</text>
</comment>
<dbReference type="Pfam" id="PF17042">
    <property type="entry name" value="NBD_C"/>
    <property type="match status" value="1"/>
</dbReference>
<accession>A0A017HI16</accession>
<evidence type="ECO:0000256" key="3">
    <source>
        <dbReference type="ARBA" id="ARBA00022741"/>
    </source>
</evidence>
<dbReference type="Gene3D" id="3.40.50.10840">
    <property type="entry name" value="Putative sugar-binding, N-terminal domain"/>
    <property type="match status" value="1"/>
</dbReference>
<evidence type="ECO:0000259" key="8">
    <source>
        <dbReference type="Pfam" id="PF17042"/>
    </source>
</evidence>
<evidence type="ECO:0000313" key="10">
    <source>
        <dbReference type="Proteomes" id="UP000019666"/>
    </source>
</evidence>
<dbReference type="InterPro" id="IPR010737">
    <property type="entry name" value="4-carb_acid_sugar_kinase_N"/>
</dbReference>
<dbReference type="GO" id="GO:0016301">
    <property type="term" value="F:kinase activity"/>
    <property type="evidence" value="ECO:0007669"/>
    <property type="project" value="UniProtKB-KW"/>
</dbReference>
<proteinExistence type="inferred from homology"/>
<dbReference type="HOGENOM" id="CLU_029424_0_1_5"/>
<keyword evidence="4" id="KW-0418">Kinase</keyword>
<keyword evidence="5" id="KW-0067">ATP-binding</keyword>
<dbReference type="InterPro" id="IPR031475">
    <property type="entry name" value="NBD_C"/>
</dbReference>
<dbReference type="GO" id="GO:0005524">
    <property type="term" value="F:ATP binding"/>
    <property type="evidence" value="ECO:0007669"/>
    <property type="project" value="UniProtKB-KW"/>
</dbReference>
<sequence>MFFKKVDSRLKGHVAAELHAMAEGAGAASALVAPAVPAQGRIVKDLHVVGTGVAAPIDIAATCSGSGLQLTIPDTASDLDLDAALAVLAGEPRPLLVGAAGLAAALARQLVPECPALPATNLPAPLLLAVGSRDPITLGQLAVLKAAKGAMDLTDAGSPGPDAIGPAWLLQLRTAPDGLDGHEVGAAFAAAVEELLLARGVKTLFACGGETADAILGRLGAGVLTVEGEFLPGVPVASTIVNGRPLRVVTKSGGFGDPDTLLSVARAVEQDDGTARDE</sequence>
<dbReference type="PATRIC" id="fig|442562.3.peg.4254"/>